<evidence type="ECO:0000313" key="6">
    <source>
        <dbReference type="Proteomes" id="UP000564964"/>
    </source>
</evidence>
<reference evidence="4" key="1">
    <citation type="journal article" date="2020" name="bioRxiv">
        <title>A rank-normalized archaeal taxonomy based on genome phylogeny resolves widespread incomplete and uneven classifications.</title>
        <authorList>
            <person name="Rinke C."/>
            <person name="Chuvochina M."/>
            <person name="Mussig A.J."/>
            <person name="Chaumeil P.-A."/>
            <person name="Waite D.W."/>
            <person name="Whitman W.B."/>
            <person name="Parks D.H."/>
            <person name="Hugenholtz P."/>
        </authorList>
    </citation>
    <scope>NUCLEOTIDE SEQUENCE</scope>
    <source>
        <strain evidence="4">UBA10219</strain>
    </source>
</reference>
<evidence type="ECO:0000259" key="3">
    <source>
        <dbReference type="PROSITE" id="PS51146"/>
    </source>
</evidence>
<dbReference type="PANTHER" id="PTHR43637">
    <property type="entry name" value="UPF0273 PROTEIN TM_0370"/>
    <property type="match status" value="1"/>
</dbReference>
<proteinExistence type="predicted"/>
<dbReference type="EMBL" id="DUGH01000085">
    <property type="protein sequence ID" value="HIH16450.1"/>
    <property type="molecule type" value="Genomic_DNA"/>
</dbReference>
<organism evidence="4 6">
    <name type="scientific">Candidatus Iainarchaeum sp</name>
    <dbReference type="NCBI Taxonomy" id="3101447"/>
    <lineage>
        <taxon>Archaea</taxon>
        <taxon>Candidatus Iainarchaeota</taxon>
        <taxon>Candidatus Iainarchaeia</taxon>
        <taxon>Candidatus Iainarchaeales</taxon>
        <taxon>Candidatus Iainarchaeaceae</taxon>
        <taxon>Candidatus Iainarchaeum</taxon>
    </lineage>
</organism>
<name>A0A7J4JH33_9ARCH</name>
<dbReference type="Proteomes" id="UP000678237">
    <property type="component" value="Unassembled WGS sequence"/>
</dbReference>
<reference evidence="5" key="2">
    <citation type="submission" date="2021-03" db="EMBL/GenBank/DDBJ databases">
        <authorList>
            <person name="Jaffe A."/>
        </authorList>
    </citation>
    <scope>NUCLEOTIDE SEQUENCE</scope>
    <source>
        <strain evidence="5">RIFCSPLOWO2_01_FULL_58_19</strain>
    </source>
</reference>
<dbReference type="SUPFAM" id="SSF52540">
    <property type="entry name" value="P-loop containing nucleoside triphosphate hydrolases"/>
    <property type="match status" value="1"/>
</dbReference>
<dbReference type="Gene3D" id="3.40.50.300">
    <property type="entry name" value="P-loop containing nucleotide triphosphate hydrolases"/>
    <property type="match status" value="1"/>
</dbReference>
<gene>
    <name evidence="4" type="ORF">HA252_03535</name>
    <name evidence="5" type="ORF">J4203_02070</name>
</gene>
<reference evidence="5" key="3">
    <citation type="submission" date="2021-05" db="EMBL/GenBank/DDBJ databases">
        <title>Protein family content uncovers lineage relationships and bacterial pathway maintenance mechanisms in DPANN archaea.</title>
        <authorList>
            <person name="Castelle C.J."/>
            <person name="Meheust R."/>
            <person name="Jaffe A.L."/>
            <person name="Seitz K."/>
            <person name="Gong X."/>
            <person name="Baker B.J."/>
            <person name="Banfield J.F."/>
        </authorList>
    </citation>
    <scope>NUCLEOTIDE SEQUENCE</scope>
    <source>
        <strain evidence="5">RIFCSPLOWO2_01_FULL_58_19</strain>
    </source>
</reference>
<dbReference type="GO" id="GO:0005524">
    <property type="term" value="F:ATP binding"/>
    <property type="evidence" value="ECO:0007669"/>
    <property type="project" value="UniProtKB-KW"/>
</dbReference>
<dbReference type="InterPro" id="IPR010624">
    <property type="entry name" value="KaiC_dom"/>
</dbReference>
<feature type="domain" description="KaiC" evidence="3">
    <location>
        <begin position="35"/>
        <end position="264"/>
    </location>
</feature>
<dbReference type="Pfam" id="PF06745">
    <property type="entry name" value="ATPase"/>
    <property type="match status" value="1"/>
</dbReference>
<dbReference type="InterPro" id="IPR027417">
    <property type="entry name" value="P-loop_NTPase"/>
</dbReference>
<sequence length="264" mass="29388">MDADKGFDFLGNAGRATLGLTLDFQLRKEAQSVPGRVPTGIPGMDELIEGGFEQGSTVLLTGGAGTGKTTLALQFLYNGAMEANEPGLFITFEEDKESLYRHTARFGWDFKALEEKGLFSVLAYKPHQVNKLMQEGGGPMRDAIKSMNAKRLAIDSITAYALLFQDEYQKRESILEFFDLLKKWGCTSVIVSELPPHIAEIKEGSVGFLTDAIIALYYQKREDKDVRVHSMEILKMRGTRHTNKVCALTFESNGIVIYPDVEVF</sequence>
<dbReference type="EMBL" id="JAGVWE010000002">
    <property type="protein sequence ID" value="MBS3062634.1"/>
    <property type="molecule type" value="Genomic_DNA"/>
</dbReference>
<dbReference type="AlphaFoldDB" id="A0A7J4JH33"/>
<evidence type="ECO:0000313" key="4">
    <source>
        <dbReference type="EMBL" id="HIH16450.1"/>
    </source>
</evidence>
<keyword evidence="1" id="KW-0547">Nucleotide-binding</keyword>
<dbReference type="Proteomes" id="UP000564964">
    <property type="component" value="Unassembled WGS sequence"/>
</dbReference>
<evidence type="ECO:0000256" key="2">
    <source>
        <dbReference type="ARBA" id="ARBA00022840"/>
    </source>
</evidence>
<comment type="caution">
    <text evidence="4">The sequence shown here is derived from an EMBL/GenBank/DDBJ whole genome shotgun (WGS) entry which is preliminary data.</text>
</comment>
<accession>A0A7J4JH33</accession>
<dbReference type="PANTHER" id="PTHR43637:SF1">
    <property type="entry name" value="UPF0273 PROTEIN TM_0370"/>
    <property type="match status" value="1"/>
</dbReference>
<dbReference type="InterPro" id="IPR014774">
    <property type="entry name" value="KaiC-like_dom"/>
</dbReference>
<dbReference type="PRINTS" id="PR01874">
    <property type="entry name" value="DNAREPAIRADA"/>
</dbReference>
<evidence type="ECO:0000313" key="5">
    <source>
        <dbReference type="EMBL" id="MBS3062634.1"/>
    </source>
</evidence>
<evidence type="ECO:0000256" key="1">
    <source>
        <dbReference type="ARBA" id="ARBA00022741"/>
    </source>
</evidence>
<dbReference type="PROSITE" id="PS51146">
    <property type="entry name" value="KAIC"/>
    <property type="match status" value="1"/>
</dbReference>
<keyword evidence="2" id="KW-0067">ATP-binding</keyword>
<protein>
    <submittedName>
        <fullName evidence="4">AAA family ATPase</fullName>
    </submittedName>
</protein>